<feature type="domain" description="Thiamine pyrophosphate enzyme TPP-binding" evidence="4">
    <location>
        <begin position="209"/>
        <end position="296"/>
    </location>
</feature>
<dbReference type="NCBIfam" id="TIGR03297">
    <property type="entry name" value="Ppyr-DeCO2ase"/>
    <property type="match status" value="1"/>
</dbReference>
<dbReference type="GO" id="GO:0032923">
    <property type="term" value="P:organic phosphonate biosynthetic process"/>
    <property type="evidence" value="ECO:0007669"/>
    <property type="project" value="InterPro"/>
</dbReference>
<organism evidence="6 7">
    <name type="scientific">Desulfamplus magnetovallimortis</name>
    <dbReference type="NCBI Taxonomy" id="1246637"/>
    <lineage>
        <taxon>Bacteria</taxon>
        <taxon>Pseudomonadati</taxon>
        <taxon>Thermodesulfobacteriota</taxon>
        <taxon>Desulfobacteria</taxon>
        <taxon>Desulfobacterales</taxon>
        <taxon>Desulfobacteraceae</taxon>
        <taxon>Desulfamplus</taxon>
    </lineage>
</organism>
<dbReference type="AlphaFoldDB" id="A0A1W1HE22"/>
<name>A0A1W1HE22_9BACT</name>
<evidence type="ECO:0000313" key="7">
    <source>
        <dbReference type="Proteomes" id="UP000191931"/>
    </source>
</evidence>
<evidence type="ECO:0000256" key="2">
    <source>
        <dbReference type="ARBA" id="ARBA00023052"/>
    </source>
</evidence>
<dbReference type="SUPFAM" id="SSF52518">
    <property type="entry name" value="Thiamin diphosphate-binding fold (THDP-binding)"/>
    <property type="match status" value="2"/>
</dbReference>
<dbReference type="GO" id="GO:0030976">
    <property type="term" value="F:thiamine pyrophosphate binding"/>
    <property type="evidence" value="ECO:0007669"/>
    <property type="project" value="InterPro"/>
</dbReference>
<keyword evidence="2" id="KW-0786">Thiamine pyrophosphate</keyword>
<sequence>MFAGVPDSLLKHLCAHLHDNWNGRHIITANEGNAIALAAGFHMATGSLGAVYMQNSGLGNCVNPLTSLTDPDVYSIPLLLIIGWRGEPGIKDEPQHVKQGRITRDLLEILDIPHWILNGKSDWQIILQEIFSAIKDRSAPVALLIQKDTFEPHTTQQTFQYGSNKKYTLKREDALSEILDLVNPHDLIISTTGKTSRELFELREKRGEYQRDFLTVGSMGHASSIALGVAMGRRDRRVICLDGDGALLMHMGALPVIGNIENTNNIDSKTPSNLIHIVLNNAAYESVGGQPTVAGKMNMDLLSRSCGYKNYHLAYDINSLKKCWMDISRRHQGPNMLEIQIATGSRQDLGRPTTTPMENKNAFMKNAFANV</sequence>
<dbReference type="InterPro" id="IPR051818">
    <property type="entry name" value="TPP_dependent_decarboxylase"/>
</dbReference>
<keyword evidence="1" id="KW-0210">Decarboxylase</keyword>
<keyword evidence="6" id="KW-0670">Pyruvate</keyword>
<evidence type="ECO:0000256" key="3">
    <source>
        <dbReference type="ARBA" id="ARBA00023239"/>
    </source>
</evidence>
<protein>
    <submittedName>
        <fullName evidence="6">Phosphonopyruvate decarboxylase</fullName>
    </submittedName>
</protein>
<dbReference type="STRING" id="1246637.MTBBW1_2380053"/>
<dbReference type="InterPro" id="IPR029061">
    <property type="entry name" value="THDP-binding"/>
</dbReference>
<evidence type="ECO:0000259" key="4">
    <source>
        <dbReference type="Pfam" id="PF02775"/>
    </source>
</evidence>
<evidence type="ECO:0000313" key="6">
    <source>
        <dbReference type="EMBL" id="SLM30729.1"/>
    </source>
</evidence>
<gene>
    <name evidence="6" type="ORF">MTBBW1_2380053</name>
</gene>
<dbReference type="Gene3D" id="3.40.50.970">
    <property type="match status" value="2"/>
</dbReference>
<dbReference type="CDD" id="cd03371">
    <property type="entry name" value="TPP_PpyrDC"/>
    <property type="match status" value="1"/>
</dbReference>
<dbReference type="EMBL" id="FWEV01000155">
    <property type="protein sequence ID" value="SLM30729.1"/>
    <property type="molecule type" value="Genomic_DNA"/>
</dbReference>
<dbReference type="Proteomes" id="UP000191931">
    <property type="component" value="Unassembled WGS sequence"/>
</dbReference>
<dbReference type="InterPro" id="IPR011766">
    <property type="entry name" value="TPP_enzyme_TPP-bd"/>
</dbReference>
<keyword evidence="7" id="KW-1185">Reference proteome</keyword>
<dbReference type="CDD" id="cd07035">
    <property type="entry name" value="TPP_PYR_POX_like"/>
    <property type="match status" value="1"/>
</dbReference>
<dbReference type="PANTHER" id="PTHR42818">
    <property type="entry name" value="SULFOPYRUVATE DECARBOXYLASE SUBUNIT ALPHA"/>
    <property type="match status" value="1"/>
</dbReference>
<evidence type="ECO:0000256" key="1">
    <source>
        <dbReference type="ARBA" id="ARBA00022793"/>
    </source>
</evidence>
<dbReference type="InterPro" id="IPR017684">
    <property type="entry name" value="Phosphono-pyrv_decarboxylase"/>
</dbReference>
<feature type="domain" description="Thiamine pyrophosphate enzyme N-terminal TPP-binding" evidence="5">
    <location>
        <begin position="4"/>
        <end position="101"/>
    </location>
</feature>
<dbReference type="Pfam" id="PF02775">
    <property type="entry name" value="TPP_enzyme_C"/>
    <property type="match status" value="1"/>
</dbReference>
<reference evidence="6 7" key="1">
    <citation type="submission" date="2017-03" db="EMBL/GenBank/DDBJ databases">
        <authorList>
            <person name="Afonso C.L."/>
            <person name="Miller P.J."/>
            <person name="Scott M.A."/>
            <person name="Spackman E."/>
            <person name="Goraichik I."/>
            <person name="Dimitrov K.M."/>
            <person name="Suarez D.L."/>
            <person name="Swayne D.E."/>
        </authorList>
    </citation>
    <scope>NUCLEOTIDE SEQUENCE [LARGE SCALE GENOMIC DNA]</scope>
    <source>
        <strain evidence="6">PRJEB14757</strain>
    </source>
</reference>
<dbReference type="GO" id="GO:0033980">
    <property type="term" value="F:phosphonopyruvate decarboxylase activity"/>
    <property type="evidence" value="ECO:0007669"/>
    <property type="project" value="InterPro"/>
</dbReference>
<dbReference type="PANTHER" id="PTHR42818:SF1">
    <property type="entry name" value="SULFOPYRUVATE DECARBOXYLASE"/>
    <property type="match status" value="1"/>
</dbReference>
<dbReference type="Pfam" id="PF02776">
    <property type="entry name" value="TPP_enzyme_N"/>
    <property type="match status" value="1"/>
</dbReference>
<proteinExistence type="predicted"/>
<keyword evidence="3" id="KW-0456">Lyase</keyword>
<evidence type="ECO:0000259" key="5">
    <source>
        <dbReference type="Pfam" id="PF02776"/>
    </source>
</evidence>
<accession>A0A1W1HE22</accession>
<dbReference type="InterPro" id="IPR012001">
    <property type="entry name" value="Thiamin_PyroP_enz_TPP-bd_dom"/>
</dbReference>